<gene>
    <name evidence="2" type="ORF">Mal4_09860</name>
</gene>
<sequence>MSQDSIPGSPHRSIVQKCVGALTWGVLIVATVVAIIPNSLSTLYGLTSQSALDNADSAARRAARGETVTQTVPCRSTPLRIAPEAGLQDVVSSDDVATVLCQALPLWHPPSVPSVYHSLKLWGPESDFTEAMVGDLATSGNEWLKIVTNDAACRELTVPVGDSYLLDSPYGIRVVLAGTADAVEYRAEAHYGQLLMLLGEAGVPSTFPVVTESGKEGTVEDVYRDAVLRFSLAHEPEFMACALAYWHAPKKTWRNRLGEEYSFDDVIGTLLDRPFGEGSCGGCHAPYSVVVILRVDEEHGLLSPAMRKRAEDWLRTLCDRLEARQSESGAWGADWGETGMMWRDEVLDRITVTGHHLEWIALAPKHLRPSREAIARAVVSLRSDVEALQPLPYRSFKTLLPVSHAARALALCRGEDPYEAWVAYWNDGRIEKTPRGYRIGSPTD</sequence>
<accession>A0A517Z2K4</accession>
<evidence type="ECO:0000313" key="2">
    <source>
        <dbReference type="EMBL" id="QDU36698.1"/>
    </source>
</evidence>
<evidence type="ECO:0000313" key="3">
    <source>
        <dbReference type="Proteomes" id="UP000320496"/>
    </source>
</evidence>
<dbReference type="InterPro" id="IPR008930">
    <property type="entry name" value="Terpenoid_cyclase/PrenylTrfase"/>
</dbReference>
<keyword evidence="1" id="KW-0812">Transmembrane</keyword>
<evidence type="ECO:0000256" key="1">
    <source>
        <dbReference type="SAM" id="Phobius"/>
    </source>
</evidence>
<dbReference type="KEGG" id="mri:Mal4_09860"/>
<keyword evidence="1" id="KW-0472">Membrane</keyword>
<reference evidence="2 3" key="1">
    <citation type="submission" date="2019-02" db="EMBL/GenBank/DDBJ databases">
        <title>Deep-cultivation of Planctomycetes and their phenomic and genomic characterization uncovers novel biology.</title>
        <authorList>
            <person name="Wiegand S."/>
            <person name="Jogler M."/>
            <person name="Boedeker C."/>
            <person name="Pinto D."/>
            <person name="Vollmers J."/>
            <person name="Rivas-Marin E."/>
            <person name="Kohn T."/>
            <person name="Peeters S.H."/>
            <person name="Heuer A."/>
            <person name="Rast P."/>
            <person name="Oberbeckmann S."/>
            <person name="Bunk B."/>
            <person name="Jeske O."/>
            <person name="Meyerdierks A."/>
            <person name="Storesund J.E."/>
            <person name="Kallscheuer N."/>
            <person name="Luecker S."/>
            <person name="Lage O.M."/>
            <person name="Pohl T."/>
            <person name="Merkel B.J."/>
            <person name="Hornburger P."/>
            <person name="Mueller R.-W."/>
            <person name="Bruemmer F."/>
            <person name="Labrenz M."/>
            <person name="Spormann A.M."/>
            <person name="Op den Camp H."/>
            <person name="Overmann J."/>
            <person name="Amann R."/>
            <person name="Jetten M.S.M."/>
            <person name="Mascher T."/>
            <person name="Medema M.H."/>
            <person name="Devos D.P."/>
            <person name="Kaster A.-K."/>
            <person name="Ovreas L."/>
            <person name="Rohde M."/>
            <person name="Galperin M.Y."/>
            <person name="Jogler C."/>
        </authorList>
    </citation>
    <scope>NUCLEOTIDE SEQUENCE [LARGE SCALE GENOMIC DNA]</scope>
    <source>
        <strain evidence="2 3">Mal4</strain>
    </source>
</reference>
<name>A0A517Z2K4_9PLAN</name>
<protein>
    <submittedName>
        <fullName evidence="2">Uncharacterized protein</fullName>
    </submittedName>
</protein>
<dbReference type="SUPFAM" id="SSF48239">
    <property type="entry name" value="Terpenoid cyclases/Protein prenyltransferases"/>
    <property type="match status" value="1"/>
</dbReference>
<dbReference type="Proteomes" id="UP000320496">
    <property type="component" value="Chromosome"/>
</dbReference>
<feature type="transmembrane region" description="Helical" evidence="1">
    <location>
        <begin position="21"/>
        <end position="40"/>
    </location>
</feature>
<proteinExistence type="predicted"/>
<dbReference type="EMBL" id="CP036275">
    <property type="protein sequence ID" value="QDU36698.1"/>
    <property type="molecule type" value="Genomic_DNA"/>
</dbReference>
<dbReference type="OrthoDB" id="208668at2"/>
<keyword evidence="1" id="KW-1133">Transmembrane helix</keyword>
<dbReference type="AlphaFoldDB" id="A0A517Z2K4"/>
<keyword evidence="3" id="KW-1185">Reference proteome</keyword>
<organism evidence="2 3">
    <name type="scientific">Maioricimonas rarisocia</name>
    <dbReference type="NCBI Taxonomy" id="2528026"/>
    <lineage>
        <taxon>Bacteria</taxon>
        <taxon>Pseudomonadati</taxon>
        <taxon>Planctomycetota</taxon>
        <taxon>Planctomycetia</taxon>
        <taxon>Planctomycetales</taxon>
        <taxon>Planctomycetaceae</taxon>
        <taxon>Maioricimonas</taxon>
    </lineage>
</organism>